<dbReference type="OrthoDB" id="10029846at2759"/>
<accession>A0A8K0GBW8</accession>
<dbReference type="EMBL" id="VTPC01007603">
    <property type="protein sequence ID" value="KAF2893849.1"/>
    <property type="molecule type" value="Genomic_DNA"/>
</dbReference>
<sequence>QQEQAAIFGEGSSFMTRKEPEKIEPIGNVKNISLDHAKDELLAKMAPLFIKRKKALTTNDNAQQIIDEATEGIPESIQAALPLNLANLEVLSSSDHWFCDGTFKIAPPLFTQLMAINAIKCDAVIPQVYILLPNKTNTTYKRVLEQLKNLKSDLKPTTVMRDFESTLYRAFADIIKRSHDLLAKYTNIGDLDFALNVGKLMSLAFVPPQDVIKSFGDLADS</sequence>
<comment type="caution">
    <text evidence="1">The sequence shown here is derived from an EMBL/GenBank/DDBJ whole genome shotgun (WGS) entry which is preliminary data.</text>
</comment>
<keyword evidence="2" id="KW-1185">Reference proteome</keyword>
<proteinExistence type="predicted"/>
<gene>
    <name evidence="1" type="ORF">ILUMI_12322</name>
</gene>
<organism evidence="1 2">
    <name type="scientific">Ignelater luminosus</name>
    <name type="common">Cucubano</name>
    <name type="synonym">Pyrophorus luminosus</name>
    <dbReference type="NCBI Taxonomy" id="2038154"/>
    <lineage>
        <taxon>Eukaryota</taxon>
        <taxon>Metazoa</taxon>
        <taxon>Ecdysozoa</taxon>
        <taxon>Arthropoda</taxon>
        <taxon>Hexapoda</taxon>
        <taxon>Insecta</taxon>
        <taxon>Pterygota</taxon>
        <taxon>Neoptera</taxon>
        <taxon>Endopterygota</taxon>
        <taxon>Coleoptera</taxon>
        <taxon>Polyphaga</taxon>
        <taxon>Elateriformia</taxon>
        <taxon>Elateroidea</taxon>
        <taxon>Elateridae</taxon>
        <taxon>Agrypninae</taxon>
        <taxon>Pyrophorini</taxon>
        <taxon>Ignelater</taxon>
    </lineage>
</organism>
<evidence type="ECO:0000313" key="2">
    <source>
        <dbReference type="Proteomes" id="UP000801492"/>
    </source>
</evidence>
<name>A0A8K0GBW8_IGNLU</name>
<feature type="non-terminal residue" evidence="1">
    <location>
        <position position="1"/>
    </location>
</feature>
<evidence type="ECO:0000313" key="1">
    <source>
        <dbReference type="EMBL" id="KAF2893849.1"/>
    </source>
</evidence>
<reference evidence="1" key="1">
    <citation type="submission" date="2019-08" db="EMBL/GenBank/DDBJ databases">
        <title>The genome of the North American firefly Photinus pyralis.</title>
        <authorList>
            <consortium name="Photinus pyralis genome working group"/>
            <person name="Fallon T.R."/>
            <person name="Sander Lower S.E."/>
            <person name="Weng J.-K."/>
        </authorList>
    </citation>
    <scope>NUCLEOTIDE SEQUENCE</scope>
    <source>
        <strain evidence="1">TRF0915ILg1</strain>
        <tissue evidence="1">Whole body</tissue>
    </source>
</reference>
<protein>
    <submittedName>
        <fullName evidence="1">Uncharacterized protein</fullName>
    </submittedName>
</protein>
<dbReference type="AlphaFoldDB" id="A0A8K0GBW8"/>
<dbReference type="Proteomes" id="UP000801492">
    <property type="component" value="Unassembled WGS sequence"/>
</dbReference>